<evidence type="ECO:0000313" key="3">
    <source>
        <dbReference type="Proteomes" id="UP000184471"/>
    </source>
</evidence>
<dbReference type="PANTHER" id="PTHR43433:SF5">
    <property type="entry name" value="AB HYDROLASE-1 DOMAIN-CONTAINING PROTEIN"/>
    <property type="match status" value="1"/>
</dbReference>
<dbReference type="PANTHER" id="PTHR43433">
    <property type="entry name" value="HYDROLASE, ALPHA/BETA FOLD FAMILY PROTEIN"/>
    <property type="match status" value="1"/>
</dbReference>
<dbReference type="InterPro" id="IPR000073">
    <property type="entry name" value="AB_hydrolase_1"/>
</dbReference>
<gene>
    <name evidence="2" type="ORF">SAMN05444351_4029</name>
</gene>
<dbReference type="Proteomes" id="UP000184471">
    <property type="component" value="Unassembled WGS sequence"/>
</dbReference>
<sequence>MPILTARSGDPDTPVEIAYEVLGPADGDPLLLVMGLGAQMVGWPDGFCAELTARGFRVVRFDNRDVGLSTHLDTPVPAQPWRRVAPAYSLSDMAGDALAVMDAVGWPAAHVVGASMGGTIAQVLAVEHPARVLSLTSVMSTPSPRIGRMRPRTTLALVRRARRLARERGPATTPEAMADVMVAMQEVTGSPGYPADREDHLAVLRVAMARDASGLTGPGARRQQAAHRASRDLRAELAAVRVPTLVVHGDADVMIRPEGGEATAAAVPGARLVVHPGMGHELPRALWPRLAEDVRATADLAAAHRT</sequence>
<dbReference type="GO" id="GO:0046503">
    <property type="term" value="P:glycerolipid catabolic process"/>
    <property type="evidence" value="ECO:0007669"/>
    <property type="project" value="TreeGrafter"/>
</dbReference>
<dbReference type="GO" id="GO:0004806">
    <property type="term" value="F:triacylglycerol lipase activity"/>
    <property type="evidence" value="ECO:0007669"/>
    <property type="project" value="TreeGrafter"/>
</dbReference>
<proteinExistence type="predicted"/>
<dbReference type="Pfam" id="PF00561">
    <property type="entry name" value="Abhydrolase_1"/>
    <property type="match status" value="1"/>
</dbReference>
<dbReference type="InterPro" id="IPR029058">
    <property type="entry name" value="AB_hydrolase_fold"/>
</dbReference>
<protein>
    <submittedName>
        <fullName evidence="2">Pimeloyl-ACP methyl ester carboxylesterase</fullName>
    </submittedName>
</protein>
<name>A0A1M5Q7D7_9ACTN</name>
<feature type="domain" description="AB hydrolase-1" evidence="1">
    <location>
        <begin position="29"/>
        <end position="281"/>
    </location>
</feature>
<keyword evidence="3" id="KW-1185">Reference proteome</keyword>
<organism evidence="2 3">
    <name type="scientific">Geodermatophilus nigrescens</name>
    <dbReference type="NCBI Taxonomy" id="1070870"/>
    <lineage>
        <taxon>Bacteria</taxon>
        <taxon>Bacillati</taxon>
        <taxon>Actinomycetota</taxon>
        <taxon>Actinomycetes</taxon>
        <taxon>Geodermatophilales</taxon>
        <taxon>Geodermatophilaceae</taxon>
        <taxon>Geodermatophilus</taxon>
    </lineage>
</organism>
<reference evidence="2 3" key="1">
    <citation type="submission" date="2016-11" db="EMBL/GenBank/DDBJ databases">
        <authorList>
            <person name="Jaros S."/>
            <person name="Januszkiewicz K."/>
            <person name="Wedrychowicz H."/>
        </authorList>
    </citation>
    <scope>NUCLEOTIDE SEQUENCE [LARGE SCALE GENOMIC DNA]</scope>
    <source>
        <strain evidence="2 3">DSM 45408</strain>
    </source>
</reference>
<dbReference type="STRING" id="1070870.SAMN05444351_4029"/>
<dbReference type="SUPFAM" id="SSF53474">
    <property type="entry name" value="alpha/beta-Hydrolases"/>
    <property type="match status" value="1"/>
</dbReference>
<dbReference type="InterPro" id="IPR050471">
    <property type="entry name" value="AB_hydrolase"/>
</dbReference>
<dbReference type="Gene3D" id="3.40.50.1820">
    <property type="entry name" value="alpha/beta hydrolase"/>
    <property type="match status" value="1"/>
</dbReference>
<dbReference type="EMBL" id="FQVX01000004">
    <property type="protein sequence ID" value="SHH10084.1"/>
    <property type="molecule type" value="Genomic_DNA"/>
</dbReference>
<accession>A0A1M5Q7D7</accession>
<dbReference type="AlphaFoldDB" id="A0A1M5Q7D7"/>
<evidence type="ECO:0000313" key="2">
    <source>
        <dbReference type="EMBL" id="SHH10084.1"/>
    </source>
</evidence>
<evidence type="ECO:0000259" key="1">
    <source>
        <dbReference type="Pfam" id="PF00561"/>
    </source>
</evidence>
<dbReference type="RefSeq" id="WP_217651333.1">
    <property type="nucleotide sequence ID" value="NZ_FQVX01000004.1"/>
</dbReference>